<accession>A0A6M0ILU1</accession>
<dbReference type="Proteomes" id="UP000477386">
    <property type="component" value="Unassembled WGS sequence"/>
</dbReference>
<dbReference type="AlphaFoldDB" id="A0A6M0ILU1"/>
<organism evidence="1 2">
    <name type="scientific">Spirosoma agri</name>
    <dbReference type="NCBI Taxonomy" id="1987381"/>
    <lineage>
        <taxon>Bacteria</taxon>
        <taxon>Pseudomonadati</taxon>
        <taxon>Bacteroidota</taxon>
        <taxon>Cytophagia</taxon>
        <taxon>Cytophagales</taxon>
        <taxon>Cytophagaceae</taxon>
        <taxon>Spirosoma</taxon>
    </lineage>
</organism>
<evidence type="ECO:0000313" key="2">
    <source>
        <dbReference type="Proteomes" id="UP000477386"/>
    </source>
</evidence>
<keyword evidence="2" id="KW-1185">Reference proteome</keyword>
<dbReference type="EMBL" id="JAAGNZ010000002">
    <property type="protein sequence ID" value="NEU69114.1"/>
    <property type="molecule type" value="Genomic_DNA"/>
</dbReference>
<proteinExistence type="predicted"/>
<reference evidence="1 2" key="1">
    <citation type="submission" date="2020-02" db="EMBL/GenBank/DDBJ databases">
        <title>Draft genome sequence of two Spirosoma agri KCTC 52727 and Spirosoma terrae KCTC 52035.</title>
        <authorList>
            <person name="Rojas J."/>
            <person name="Ambika Manirajan B."/>
            <person name="Ratering S."/>
            <person name="Suarez C."/>
            <person name="Schnell S."/>
        </authorList>
    </citation>
    <scope>NUCLEOTIDE SEQUENCE [LARGE SCALE GENOMIC DNA]</scope>
    <source>
        <strain evidence="1 2">KCTC 52727</strain>
    </source>
</reference>
<protein>
    <submittedName>
        <fullName evidence="1">Uncharacterized protein</fullName>
    </submittedName>
</protein>
<dbReference type="RefSeq" id="WP_164041592.1">
    <property type="nucleotide sequence ID" value="NZ_JAAGNZ010000002.1"/>
</dbReference>
<gene>
    <name evidence="1" type="ORF">GK091_19670</name>
</gene>
<sequence length="445" mass="50114">MRFVILLLLSVIATDLAGQHSVGQRLAGQRSTAPPPVGKRYVNVAHFNHLYQPFTLSNGTEVGTVYIYSEAPGYGLVADSDEGFTCVDDVARAALFLRHEPDLPTNGDKQEKLRKMTEMVLQLQATEPDSAAGYFYNFLHKRPSETINKTFRTSIASPNFWSWRAFWCLSEVYPYFLEKEPKLAARIELANQKLLKVMLRDFSHKPRTFTTVRGVQVPTWLPFGSGSDQAAIMLLGLLNVYEQNPTPAVLGLIDQLGDGIVAMRQGGPGQFPYGAMLSFENNWHAYASDQAYALQRAGKSLNKPEWQAVARQEINYFYPYLIEQGFLESFEVIQTGDERRLFKRSQFSQIAYGIRPMVWAALEAYDQTNEVKYADLAGRLASWFLGNNVAKTPMYDPATGRGYDGIVSSGKINRNSGAESTIESLWAFQRLERYPVAVKAMEKYK</sequence>
<comment type="caution">
    <text evidence="1">The sequence shown here is derived from an EMBL/GenBank/DDBJ whole genome shotgun (WGS) entry which is preliminary data.</text>
</comment>
<dbReference type="SUPFAM" id="SSF48208">
    <property type="entry name" value="Six-hairpin glycosidases"/>
    <property type="match status" value="1"/>
</dbReference>
<name>A0A6M0ILU1_9BACT</name>
<dbReference type="GO" id="GO:0005975">
    <property type="term" value="P:carbohydrate metabolic process"/>
    <property type="evidence" value="ECO:0007669"/>
    <property type="project" value="InterPro"/>
</dbReference>
<dbReference type="InterPro" id="IPR008928">
    <property type="entry name" value="6-hairpin_glycosidase_sf"/>
</dbReference>
<evidence type="ECO:0000313" key="1">
    <source>
        <dbReference type="EMBL" id="NEU69114.1"/>
    </source>
</evidence>